<proteinExistence type="inferred from homology"/>
<reference evidence="7" key="1">
    <citation type="submission" date="2017-09" db="EMBL/GenBank/DDBJ databases">
        <title>Genome sequence of Nannocystis excedens DSM 71.</title>
        <authorList>
            <person name="Blom J."/>
        </authorList>
    </citation>
    <scope>NUCLEOTIDE SEQUENCE [LARGE SCALE GENOMIC DNA]</scope>
    <source>
        <strain evidence="7">type strain: E19</strain>
    </source>
</reference>
<comment type="similarity">
    <text evidence="2">Belongs to the bacterial solute-binding protein 5 family.</text>
</comment>
<feature type="domain" description="Solute-binding protein family 5" evidence="5">
    <location>
        <begin position="80"/>
        <end position="452"/>
    </location>
</feature>
<dbReference type="SUPFAM" id="SSF53850">
    <property type="entry name" value="Periplasmic binding protein-like II"/>
    <property type="match status" value="1"/>
</dbReference>
<accession>A0A2C9DB40</accession>
<dbReference type="Gene3D" id="3.40.190.10">
    <property type="entry name" value="Periplasmic binding protein-like II"/>
    <property type="match status" value="1"/>
</dbReference>
<evidence type="ECO:0000259" key="5">
    <source>
        <dbReference type="Pfam" id="PF00496"/>
    </source>
</evidence>
<dbReference type="InterPro" id="IPR006311">
    <property type="entry name" value="TAT_signal"/>
</dbReference>
<dbReference type="GO" id="GO:0015833">
    <property type="term" value="P:peptide transport"/>
    <property type="evidence" value="ECO:0007669"/>
    <property type="project" value="TreeGrafter"/>
</dbReference>
<evidence type="ECO:0000313" key="7">
    <source>
        <dbReference type="Proteomes" id="UP000223606"/>
    </source>
</evidence>
<dbReference type="InterPro" id="IPR000914">
    <property type="entry name" value="SBP_5_dom"/>
</dbReference>
<evidence type="ECO:0000256" key="3">
    <source>
        <dbReference type="ARBA" id="ARBA00022448"/>
    </source>
</evidence>
<dbReference type="InterPro" id="IPR039424">
    <property type="entry name" value="SBP_5"/>
</dbReference>
<dbReference type="Gene3D" id="3.10.105.10">
    <property type="entry name" value="Dipeptide-binding Protein, Domain 3"/>
    <property type="match status" value="1"/>
</dbReference>
<dbReference type="OrthoDB" id="8279104at2"/>
<evidence type="ECO:0000256" key="4">
    <source>
        <dbReference type="ARBA" id="ARBA00022729"/>
    </source>
</evidence>
<evidence type="ECO:0000256" key="1">
    <source>
        <dbReference type="ARBA" id="ARBA00004418"/>
    </source>
</evidence>
<dbReference type="PANTHER" id="PTHR30290">
    <property type="entry name" value="PERIPLASMIC BINDING COMPONENT OF ABC TRANSPORTER"/>
    <property type="match status" value="1"/>
</dbReference>
<evidence type="ECO:0000313" key="6">
    <source>
        <dbReference type="EMBL" id="SON57476.1"/>
    </source>
</evidence>
<dbReference type="PROSITE" id="PS51318">
    <property type="entry name" value="TAT"/>
    <property type="match status" value="1"/>
</dbReference>
<protein>
    <submittedName>
        <fullName evidence="6">Periplasmic oligopeptide-binding protein oppA</fullName>
    </submittedName>
</protein>
<dbReference type="GO" id="GO:0030288">
    <property type="term" value="C:outer membrane-bounded periplasmic space"/>
    <property type="evidence" value="ECO:0007669"/>
    <property type="project" value="UniProtKB-ARBA"/>
</dbReference>
<dbReference type="PANTHER" id="PTHR30290:SF10">
    <property type="entry name" value="PERIPLASMIC OLIGOPEPTIDE-BINDING PROTEIN-RELATED"/>
    <property type="match status" value="1"/>
</dbReference>
<dbReference type="InterPro" id="IPR030678">
    <property type="entry name" value="Peptide/Ni-bd"/>
</dbReference>
<name>A0A2C9DB40_9HYPH</name>
<evidence type="ECO:0000256" key="2">
    <source>
        <dbReference type="ARBA" id="ARBA00005695"/>
    </source>
</evidence>
<gene>
    <name evidence="6" type="primary">oppA2</name>
    <name evidence="6" type="ORF">HDIA_3935</name>
</gene>
<dbReference type="AlphaFoldDB" id="A0A2C9DB40"/>
<keyword evidence="7" id="KW-1185">Reference proteome</keyword>
<dbReference type="GO" id="GO:0043190">
    <property type="term" value="C:ATP-binding cassette (ABC) transporter complex"/>
    <property type="evidence" value="ECO:0007669"/>
    <property type="project" value="InterPro"/>
</dbReference>
<dbReference type="CDD" id="cd00995">
    <property type="entry name" value="PBP2_NikA_DppA_OppA_like"/>
    <property type="match status" value="1"/>
</dbReference>
<keyword evidence="4" id="KW-0732">Signal</keyword>
<dbReference type="EMBL" id="LT960614">
    <property type="protein sequence ID" value="SON57476.1"/>
    <property type="molecule type" value="Genomic_DNA"/>
</dbReference>
<dbReference type="RefSeq" id="WP_099557723.1">
    <property type="nucleotide sequence ID" value="NZ_LT960614.1"/>
</dbReference>
<organism evidence="6 7">
    <name type="scientific">Hartmannibacter diazotrophicus</name>
    <dbReference type="NCBI Taxonomy" id="1482074"/>
    <lineage>
        <taxon>Bacteria</taxon>
        <taxon>Pseudomonadati</taxon>
        <taxon>Pseudomonadota</taxon>
        <taxon>Alphaproteobacteria</taxon>
        <taxon>Hyphomicrobiales</taxon>
        <taxon>Pleomorphomonadaceae</taxon>
        <taxon>Hartmannibacter</taxon>
    </lineage>
</organism>
<dbReference type="GO" id="GO:1904680">
    <property type="term" value="F:peptide transmembrane transporter activity"/>
    <property type="evidence" value="ECO:0007669"/>
    <property type="project" value="TreeGrafter"/>
</dbReference>
<dbReference type="Pfam" id="PF00496">
    <property type="entry name" value="SBP_bac_5"/>
    <property type="match status" value="1"/>
</dbReference>
<dbReference type="Gene3D" id="3.90.76.10">
    <property type="entry name" value="Dipeptide-binding Protein, Domain 1"/>
    <property type="match status" value="1"/>
</dbReference>
<comment type="subcellular location">
    <subcellularLocation>
        <location evidence="1">Periplasm</location>
    </subcellularLocation>
</comment>
<dbReference type="PIRSF" id="PIRSF002741">
    <property type="entry name" value="MppA"/>
    <property type="match status" value="1"/>
</dbReference>
<sequence>MTGPFVVSRRKALMLGATALGSIAVMGSGMRSARAADQVLRIAHPVFDMDWSPLRGGGAHQRQTSLWWASPMYFDENGDIHPYVVTSWSSNDDKTEWTFKIDDKAVFSDGSPITAADIKGSWELGAMPSTKNQRVNQVIGGVEGYDAVSGGSAKALSGVSTPDDKTVVVKLAQADPIFYMRVANHIVPVVKASEARDDNGEEVIEWWSPESGGVSSGPFKLTELDLDGGVLVFEPNENFFGQKPKLSRIEIRTVEDAVTATSLIKSGEFDAHTELVTTTIIQDLGPEFAAGPFIPTSQHFWLDLSKKPLDDPKVRQALILAVDRNGLIEASFPDGPHKKTDQILNSVPGVDESFEPYPYDPEKAKQLLAESSYGGPERLPKLMMVGVSSPAIEAAAQYIAEQWRQNLGITAVEMKPQQDGYSGPDQANVQIFRDDVGTRVPDAASYLLGSIYSGSSNAKNKLGGYKNAEIDTLLETASAKAVDDPDRIALAQKAQRTFREDYCFIPWYMQAMSRWAKPNVKAMEKNLDWQIVRPWDIEIT</sequence>
<dbReference type="KEGG" id="hdi:HDIA_3935"/>
<dbReference type="Proteomes" id="UP000223606">
    <property type="component" value="Chromosome 1"/>
</dbReference>
<keyword evidence="3" id="KW-0813">Transport</keyword>